<feature type="region of interest" description="Disordered" evidence="5">
    <location>
        <begin position="1"/>
        <end position="42"/>
    </location>
</feature>
<dbReference type="PANTHER" id="PTHR38102:SF1">
    <property type="entry name" value="PERIPLASMIC CHAPERONE SPY"/>
    <property type="match status" value="1"/>
</dbReference>
<dbReference type="InterPro" id="IPR012899">
    <property type="entry name" value="LTXXQ"/>
</dbReference>
<evidence type="ECO:0000256" key="4">
    <source>
        <dbReference type="ARBA" id="ARBA00022764"/>
    </source>
</evidence>
<dbReference type="PIRSF" id="PIRSF034445">
    <property type="entry name" value="CpxP_Spy"/>
    <property type="match status" value="1"/>
</dbReference>
<keyword evidence="4" id="KW-0574">Periplasm</keyword>
<organism evidence="6 7">
    <name type="scientific">Massilia litorea</name>
    <dbReference type="NCBI Taxonomy" id="2769491"/>
    <lineage>
        <taxon>Bacteria</taxon>
        <taxon>Pseudomonadati</taxon>
        <taxon>Pseudomonadota</taxon>
        <taxon>Betaproteobacteria</taxon>
        <taxon>Burkholderiales</taxon>
        <taxon>Oxalobacteraceae</taxon>
        <taxon>Telluria group</taxon>
        <taxon>Massilia</taxon>
    </lineage>
</organism>
<evidence type="ECO:0000256" key="1">
    <source>
        <dbReference type="ARBA" id="ARBA00004418"/>
    </source>
</evidence>
<sequence>MAAPDGDRAPDAGPGPGERHGPGGHRPHAGMSGPGLPFLRGIDLSEAQQDRLFVILHAEAPQMREQDKAERKAHEALRAMFEAGDFNEAKASAQTKALGQAIAARELLRVRTAGQIMALLTPEQRAQLKQERAPRAQR</sequence>
<evidence type="ECO:0000313" key="7">
    <source>
        <dbReference type="Proteomes" id="UP000593875"/>
    </source>
</evidence>
<dbReference type="PANTHER" id="PTHR38102">
    <property type="entry name" value="PERIPLASMIC CHAPERONE SPY"/>
    <property type="match status" value="1"/>
</dbReference>
<reference evidence="6 7" key="1">
    <citation type="submission" date="2020-10" db="EMBL/GenBank/DDBJ databases">
        <title>Genome sequencing of Massilia sp. LPB0304.</title>
        <authorList>
            <person name="Kim J."/>
        </authorList>
    </citation>
    <scope>NUCLEOTIDE SEQUENCE [LARGE SCALE GENOMIC DNA]</scope>
    <source>
        <strain evidence="6 7">LPB0304</strain>
    </source>
</reference>
<dbReference type="Pfam" id="PF13801">
    <property type="entry name" value="Metal_resist"/>
    <property type="match status" value="1"/>
</dbReference>
<evidence type="ECO:0000256" key="5">
    <source>
        <dbReference type="SAM" id="MobiDB-lite"/>
    </source>
</evidence>
<dbReference type="InterPro" id="IPR025961">
    <property type="entry name" value="Metal_resist"/>
</dbReference>
<dbReference type="KEGG" id="mlir:LPB04_19145"/>
<proteinExistence type="inferred from homology"/>
<dbReference type="AlphaFoldDB" id="A0A7L9UAN4"/>
<protein>
    <submittedName>
        <fullName evidence="6">Spy/CpxP family protein refolding chaperone</fullName>
    </submittedName>
</protein>
<feature type="compositionally biased region" description="Basic and acidic residues" evidence="5">
    <location>
        <begin position="1"/>
        <end position="10"/>
    </location>
</feature>
<dbReference type="InterPro" id="IPR052211">
    <property type="entry name" value="Cpx_auxiliary_protein"/>
</dbReference>
<name>A0A7L9UAN4_9BURK</name>
<dbReference type="EMBL" id="CP062941">
    <property type="protein sequence ID" value="QOL52123.1"/>
    <property type="molecule type" value="Genomic_DNA"/>
</dbReference>
<evidence type="ECO:0000256" key="2">
    <source>
        <dbReference type="ARBA" id="ARBA00008441"/>
    </source>
</evidence>
<comment type="subcellular location">
    <subcellularLocation>
        <location evidence="1">Periplasm</location>
    </subcellularLocation>
</comment>
<evidence type="ECO:0000256" key="3">
    <source>
        <dbReference type="ARBA" id="ARBA00022729"/>
    </source>
</evidence>
<accession>A0A7L9UAN4</accession>
<keyword evidence="7" id="KW-1185">Reference proteome</keyword>
<dbReference type="GO" id="GO:0030288">
    <property type="term" value="C:outer membrane-bounded periplasmic space"/>
    <property type="evidence" value="ECO:0007669"/>
    <property type="project" value="TreeGrafter"/>
</dbReference>
<comment type="similarity">
    <text evidence="2">Belongs to the CpxP/Spy family.</text>
</comment>
<dbReference type="CDD" id="cd09916">
    <property type="entry name" value="CpxP_like"/>
    <property type="match status" value="1"/>
</dbReference>
<gene>
    <name evidence="6" type="ORF">LPB04_19145</name>
</gene>
<keyword evidence="3" id="KW-0732">Signal</keyword>
<dbReference type="Proteomes" id="UP000593875">
    <property type="component" value="Chromosome"/>
</dbReference>
<evidence type="ECO:0000313" key="6">
    <source>
        <dbReference type="EMBL" id="QOL52123.1"/>
    </source>
</evidence>
<dbReference type="Gene3D" id="1.20.120.1490">
    <property type="match status" value="1"/>
</dbReference>
<dbReference type="GO" id="GO:0051082">
    <property type="term" value="F:unfolded protein binding"/>
    <property type="evidence" value="ECO:0007669"/>
    <property type="project" value="TreeGrafter"/>
</dbReference>